<organism evidence="1 2">
    <name type="scientific">Rhizobium binae</name>
    <dbReference type="NCBI Taxonomy" id="1138190"/>
    <lineage>
        <taxon>Bacteria</taxon>
        <taxon>Pseudomonadati</taxon>
        <taxon>Pseudomonadota</taxon>
        <taxon>Alphaproteobacteria</taxon>
        <taxon>Hyphomicrobiales</taxon>
        <taxon>Rhizobiaceae</taxon>
        <taxon>Rhizobium/Agrobacterium group</taxon>
        <taxon>Rhizobium</taxon>
    </lineage>
</organism>
<accession>A0ABV2M8M0</accession>
<dbReference type="Proteomes" id="UP001549077">
    <property type="component" value="Unassembled WGS sequence"/>
</dbReference>
<reference evidence="1 2" key="1">
    <citation type="submission" date="2024-06" db="EMBL/GenBank/DDBJ databases">
        <title>Genomic Encyclopedia of Type Strains, Phase IV (KMG-IV): sequencing the most valuable type-strain genomes for metagenomic binning, comparative biology and taxonomic classification.</title>
        <authorList>
            <person name="Goeker M."/>
        </authorList>
    </citation>
    <scope>NUCLEOTIDE SEQUENCE [LARGE SCALE GENOMIC DNA]</scope>
    <source>
        <strain evidence="1 2">DSM 29288</strain>
    </source>
</reference>
<evidence type="ECO:0000313" key="2">
    <source>
        <dbReference type="Proteomes" id="UP001549077"/>
    </source>
</evidence>
<protein>
    <submittedName>
        <fullName evidence="1">Uncharacterized protein</fullName>
    </submittedName>
</protein>
<name>A0ABV2M8M0_9HYPH</name>
<gene>
    <name evidence="1" type="ORF">ABID08_000080</name>
</gene>
<comment type="caution">
    <text evidence="1">The sequence shown here is derived from an EMBL/GenBank/DDBJ whole genome shotgun (WGS) entry which is preliminary data.</text>
</comment>
<keyword evidence="2" id="KW-1185">Reference proteome</keyword>
<dbReference type="EMBL" id="JBEPMY010000001">
    <property type="protein sequence ID" value="MET3752741.1"/>
    <property type="molecule type" value="Genomic_DNA"/>
</dbReference>
<proteinExistence type="predicted"/>
<evidence type="ECO:0000313" key="1">
    <source>
        <dbReference type="EMBL" id="MET3752741.1"/>
    </source>
</evidence>
<sequence length="74" mass="7861">MSGPAVHAVENLSLEILAPTRSGRGTIVCDCCRRARSVSDFDEDGCGICCGCLESDALLVELDESIKRKRSASS</sequence>